<sequence length="285" mass="29787">MEFTTGNEQLALVRALFPDLAETLDSALAERGQGAADRDDRGFDAWLDAEAASLRNGALAGAPFAALGDAESARFEAAFVSARSVALQGKLALPEPEAFAAAGVDLGRLARHLASDATLVPVPAPYGLGAERWGELFRNAAAQPGSPFGASDSLTFAAEVLDGFGILDSVPDPALARVETHSDEAVPLTWTLRLIPATPKPPLLGLGFAHGPHISLPEMLMLQLMRVTTGARPVDTESFTWLAGALAGGRLAARHVFDDSESLVRISCREIGNQGPHLGARPPVG</sequence>
<keyword evidence="2" id="KW-1185">Reference proteome</keyword>
<accession>A0A6G8FJT1</accession>
<gene>
    <name evidence="1" type="ORF">G7067_09670</name>
</gene>
<reference evidence="1 2" key="1">
    <citation type="submission" date="2020-03" db="EMBL/GenBank/DDBJ databases">
        <title>Leucobacter sp. nov., isolated from beetles.</title>
        <authorList>
            <person name="Hyun D.-W."/>
            <person name="Bae J.-W."/>
        </authorList>
    </citation>
    <scope>NUCLEOTIDE SEQUENCE [LARGE SCALE GENOMIC DNA]</scope>
    <source>
        <strain evidence="1 2">HDW9B</strain>
    </source>
</reference>
<evidence type="ECO:0000313" key="2">
    <source>
        <dbReference type="Proteomes" id="UP000501387"/>
    </source>
</evidence>
<dbReference type="EMBL" id="CP049934">
    <property type="protein sequence ID" value="QIM16614.1"/>
    <property type="molecule type" value="Genomic_DNA"/>
</dbReference>
<dbReference type="Proteomes" id="UP000501387">
    <property type="component" value="Chromosome"/>
</dbReference>
<name>A0A6G8FJT1_9MICO</name>
<proteinExistence type="predicted"/>
<dbReference type="AlphaFoldDB" id="A0A6G8FJT1"/>
<organism evidence="1 2">
    <name type="scientific">Leucobacter insecticola</name>
    <dbReference type="NCBI Taxonomy" id="2714934"/>
    <lineage>
        <taxon>Bacteria</taxon>
        <taxon>Bacillati</taxon>
        <taxon>Actinomycetota</taxon>
        <taxon>Actinomycetes</taxon>
        <taxon>Micrococcales</taxon>
        <taxon>Microbacteriaceae</taxon>
        <taxon>Leucobacter</taxon>
    </lineage>
</organism>
<dbReference type="RefSeq" id="WP_166323811.1">
    <property type="nucleotide sequence ID" value="NZ_CP049934.1"/>
</dbReference>
<protein>
    <submittedName>
        <fullName evidence="1">Uncharacterized protein</fullName>
    </submittedName>
</protein>
<dbReference type="KEGG" id="lins:G7067_09670"/>
<evidence type="ECO:0000313" key="1">
    <source>
        <dbReference type="EMBL" id="QIM16614.1"/>
    </source>
</evidence>